<dbReference type="AlphaFoldDB" id="A0AAV2DCU0"/>
<keyword evidence="3" id="KW-1185">Reference proteome</keyword>
<organism evidence="2 3">
    <name type="scientific">Linum trigynum</name>
    <dbReference type="NCBI Taxonomy" id="586398"/>
    <lineage>
        <taxon>Eukaryota</taxon>
        <taxon>Viridiplantae</taxon>
        <taxon>Streptophyta</taxon>
        <taxon>Embryophyta</taxon>
        <taxon>Tracheophyta</taxon>
        <taxon>Spermatophyta</taxon>
        <taxon>Magnoliopsida</taxon>
        <taxon>eudicotyledons</taxon>
        <taxon>Gunneridae</taxon>
        <taxon>Pentapetalae</taxon>
        <taxon>rosids</taxon>
        <taxon>fabids</taxon>
        <taxon>Malpighiales</taxon>
        <taxon>Linaceae</taxon>
        <taxon>Linum</taxon>
    </lineage>
</organism>
<accession>A0AAV2DCU0</accession>
<name>A0AAV2DCU0_9ROSI</name>
<dbReference type="Pfam" id="PF13966">
    <property type="entry name" value="zf-RVT"/>
    <property type="match status" value="1"/>
</dbReference>
<feature type="domain" description="Reverse transcriptase zinc-binding" evidence="1">
    <location>
        <begin position="13"/>
        <end position="83"/>
    </location>
</feature>
<sequence>MYRILAGEKFKGVRDFPAESVWRQMIPTKVCAFMWLVAHKRILTLDNLKKRGWQLANTCELCGVEEESIDHILSQCGFVVEIWTRMQRVCGALDLSGGDFITIIRRWSLAVDDSVESCVRFGALHAVSWQVWLERNRRVFKGTRLQARGVTRKAVRDSLDWAIACGKLDKGLGLSWLAGRQHLL</sequence>
<dbReference type="Proteomes" id="UP001497516">
    <property type="component" value="Chromosome 2"/>
</dbReference>
<gene>
    <name evidence="2" type="ORF">LTRI10_LOCUS13726</name>
</gene>
<dbReference type="EMBL" id="OZ034815">
    <property type="protein sequence ID" value="CAL1371675.1"/>
    <property type="molecule type" value="Genomic_DNA"/>
</dbReference>
<evidence type="ECO:0000313" key="2">
    <source>
        <dbReference type="EMBL" id="CAL1371675.1"/>
    </source>
</evidence>
<reference evidence="2 3" key="1">
    <citation type="submission" date="2024-04" db="EMBL/GenBank/DDBJ databases">
        <authorList>
            <person name="Fracassetti M."/>
        </authorList>
    </citation>
    <scope>NUCLEOTIDE SEQUENCE [LARGE SCALE GENOMIC DNA]</scope>
</reference>
<dbReference type="InterPro" id="IPR026960">
    <property type="entry name" value="RVT-Znf"/>
</dbReference>
<evidence type="ECO:0000259" key="1">
    <source>
        <dbReference type="Pfam" id="PF13966"/>
    </source>
</evidence>
<evidence type="ECO:0000313" key="3">
    <source>
        <dbReference type="Proteomes" id="UP001497516"/>
    </source>
</evidence>
<proteinExistence type="predicted"/>
<protein>
    <recommendedName>
        <fullName evidence="1">Reverse transcriptase zinc-binding domain-containing protein</fullName>
    </recommendedName>
</protein>